<dbReference type="EMBL" id="QEOP01000003">
    <property type="protein sequence ID" value="PVZ93571.1"/>
    <property type="molecule type" value="Genomic_DNA"/>
</dbReference>
<dbReference type="Gene3D" id="3.40.50.1820">
    <property type="entry name" value="alpha/beta hydrolase"/>
    <property type="match status" value="1"/>
</dbReference>
<dbReference type="OrthoDB" id="9769541at2"/>
<keyword evidence="2" id="KW-0378">Hydrolase</keyword>
<dbReference type="SUPFAM" id="SSF53474">
    <property type="entry name" value="alpha/beta-Hydrolases"/>
    <property type="match status" value="1"/>
</dbReference>
<dbReference type="InterPro" id="IPR050228">
    <property type="entry name" value="Carboxylesterase_BioH"/>
</dbReference>
<dbReference type="RefSeq" id="WP_116757556.1">
    <property type="nucleotide sequence ID" value="NZ_JBHUEX010000001.1"/>
</dbReference>
<reference evidence="2 3" key="1">
    <citation type="submission" date="2018-05" db="EMBL/GenBank/DDBJ databases">
        <title>Amnibacterium sp. M8JJ-5, whole genome shotgun sequence.</title>
        <authorList>
            <person name="Tuo L."/>
        </authorList>
    </citation>
    <scope>NUCLEOTIDE SEQUENCE [LARGE SCALE GENOMIC DNA]</scope>
    <source>
        <strain evidence="2 3">M8JJ-5</strain>
    </source>
</reference>
<dbReference type="GO" id="GO:0016787">
    <property type="term" value="F:hydrolase activity"/>
    <property type="evidence" value="ECO:0007669"/>
    <property type="project" value="UniProtKB-KW"/>
</dbReference>
<gene>
    <name evidence="2" type="ORF">DDQ50_14755</name>
</gene>
<dbReference type="PANTHER" id="PTHR43194">
    <property type="entry name" value="HYDROLASE ALPHA/BETA FOLD FAMILY"/>
    <property type="match status" value="1"/>
</dbReference>
<dbReference type="PANTHER" id="PTHR43194:SF5">
    <property type="entry name" value="PIMELOYL-[ACYL-CARRIER PROTEIN] METHYL ESTER ESTERASE"/>
    <property type="match status" value="1"/>
</dbReference>
<evidence type="ECO:0000313" key="2">
    <source>
        <dbReference type="EMBL" id="PVZ93571.1"/>
    </source>
</evidence>
<dbReference type="InterPro" id="IPR029058">
    <property type="entry name" value="AB_hydrolase_fold"/>
</dbReference>
<evidence type="ECO:0000259" key="1">
    <source>
        <dbReference type="Pfam" id="PF12697"/>
    </source>
</evidence>
<feature type="domain" description="AB hydrolase-1" evidence="1">
    <location>
        <begin position="29"/>
        <end position="239"/>
    </location>
</feature>
<dbReference type="AlphaFoldDB" id="A0A2V1HMD8"/>
<keyword evidence="3" id="KW-1185">Reference proteome</keyword>
<comment type="caution">
    <text evidence="2">The sequence shown here is derived from an EMBL/GenBank/DDBJ whole genome shotgun (WGS) entry which is preliminary data.</text>
</comment>
<dbReference type="InterPro" id="IPR000073">
    <property type="entry name" value="AB_hydrolase_1"/>
</dbReference>
<protein>
    <submittedName>
        <fullName evidence="2">Alpha/beta hydrolase</fullName>
    </submittedName>
</protein>
<organism evidence="2 3">
    <name type="scientific">Amnibacterium flavum</name>
    <dbReference type="NCBI Taxonomy" id="2173173"/>
    <lineage>
        <taxon>Bacteria</taxon>
        <taxon>Bacillati</taxon>
        <taxon>Actinomycetota</taxon>
        <taxon>Actinomycetes</taxon>
        <taxon>Micrococcales</taxon>
        <taxon>Microbacteriaceae</taxon>
        <taxon>Amnibacterium</taxon>
    </lineage>
</organism>
<proteinExistence type="predicted"/>
<name>A0A2V1HMD8_9MICO</name>
<evidence type="ECO:0000313" key="3">
    <source>
        <dbReference type="Proteomes" id="UP000244893"/>
    </source>
</evidence>
<dbReference type="Pfam" id="PF12697">
    <property type="entry name" value="Abhydrolase_6"/>
    <property type="match status" value="1"/>
</dbReference>
<accession>A0A2V1HMD8</accession>
<sequence>MQWDEVRTFAHDGRTLVTHIARGSDPRQFVLIHGIGVASTYFTRLAAELSRSGTVHVLELPGNGSAPEPPEVMSIEDSAALVAAYISAEGLDRPTVVGHSMGAQIVSDLALQHPGHVPRIVLIGAVVDPSAPTALGQGLRLAHDTLRETPSANRVVLTDYLRTGPRWYLKTLGPMMTYDLARTLPLLHADVLIIRGERDPISRGPWARTMADLAPRSRLVEIPGGAHVVQYTHPEEIAALIVDHARGGHSLPTGAADLG</sequence>
<dbReference type="Proteomes" id="UP000244893">
    <property type="component" value="Unassembled WGS sequence"/>
</dbReference>